<reference evidence="1" key="1">
    <citation type="submission" date="2023-08" db="EMBL/GenBank/DDBJ databases">
        <title>Functional and genomic diversity of the sorghum phyllosphere microbiome.</title>
        <authorList>
            <person name="Shade A."/>
        </authorList>
    </citation>
    <scope>NUCLEOTIDE SEQUENCE</scope>
    <source>
        <strain evidence="1">SORGH_AS_0201</strain>
    </source>
</reference>
<dbReference type="EMBL" id="JAVJAF010000001">
    <property type="protein sequence ID" value="MDR6236304.1"/>
    <property type="molecule type" value="Genomic_DNA"/>
</dbReference>
<organism evidence="1 2">
    <name type="scientific">Pseudomonas oryzihabitans</name>
    <dbReference type="NCBI Taxonomy" id="47885"/>
    <lineage>
        <taxon>Bacteria</taxon>
        <taxon>Pseudomonadati</taxon>
        <taxon>Pseudomonadota</taxon>
        <taxon>Gammaproteobacteria</taxon>
        <taxon>Pseudomonadales</taxon>
        <taxon>Pseudomonadaceae</taxon>
        <taxon>Pseudomonas</taxon>
    </lineage>
</organism>
<evidence type="ECO:0000313" key="2">
    <source>
        <dbReference type="Proteomes" id="UP001268036"/>
    </source>
</evidence>
<comment type="caution">
    <text evidence="1">The sequence shown here is derived from an EMBL/GenBank/DDBJ whole genome shotgun (WGS) entry which is preliminary data.</text>
</comment>
<sequence length="139" mass="15346">MQSTAAYIGAVALREAAQRLTHRIRLAQPIREDVSTLQFEVERCLATLDEVLASSPRLTQDAAPEKLETQLEQLVGLLQTSDFAAEALLDRLMDAGGSIPHSADLVRIREWVDDVEFEHAADAALDLLRRVRQAGQRSG</sequence>
<proteinExistence type="predicted"/>
<evidence type="ECO:0000313" key="1">
    <source>
        <dbReference type="EMBL" id="MDR6236304.1"/>
    </source>
</evidence>
<accession>A0AAJ2BTS0</accession>
<name>A0AAJ2BTS0_9PSED</name>
<dbReference type="Proteomes" id="UP001268036">
    <property type="component" value="Unassembled WGS sequence"/>
</dbReference>
<dbReference type="AlphaFoldDB" id="A0AAJ2BTS0"/>
<gene>
    <name evidence="1" type="ORF">QE440_004045</name>
</gene>
<protein>
    <submittedName>
        <fullName evidence="1">Uncharacterized protein</fullName>
    </submittedName>
</protein>